<accession>A0ABZ2V1R1</accession>
<dbReference type="SUPFAM" id="SSF50475">
    <property type="entry name" value="FMN-binding split barrel"/>
    <property type="match status" value="1"/>
</dbReference>
<dbReference type="InterPro" id="IPR012349">
    <property type="entry name" value="Split_barrel_FMN-bd"/>
</dbReference>
<dbReference type="RefSeq" id="WP_341365956.1">
    <property type="nucleotide sequence ID" value="NZ_CP150951.2"/>
</dbReference>
<organism evidence="1 2">
    <name type="scientific">Yoonia phaeophyticola</name>
    <dbReference type="NCBI Taxonomy" id="3137369"/>
    <lineage>
        <taxon>Bacteria</taxon>
        <taxon>Pseudomonadati</taxon>
        <taxon>Pseudomonadota</taxon>
        <taxon>Alphaproteobacteria</taxon>
        <taxon>Rhodobacterales</taxon>
        <taxon>Paracoccaceae</taxon>
        <taxon>Yoonia</taxon>
    </lineage>
</organism>
<evidence type="ECO:0000313" key="2">
    <source>
        <dbReference type="Proteomes" id="UP001440612"/>
    </source>
</evidence>
<gene>
    <name evidence="1" type="ORF">AABB29_13150</name>
</gene>
<protein>
    <submittedName>
        <fullName evidence="1">FMN-binding negative transcriptional regulator</fullName>
    </submittedName>
</protein>
<sequence>MLKQPLFSETRIDVMHALMVAHPFATLVSAATGGLSADHVPLVLHVGEGECGVLRGHLAANNALFRQTDGPIEVLSVFQGPQTYVTPSWYASKQEHGKVVPTWNYVVVHARGTLNFTQDTAWLMQHLSDLTAQHESHRAAPWAVTDAPDDFIARQLRHLVGFEISVTDLQGTWKVSQNKALQDWTGVRDGLSAAGDPEAEAISKLVEERARSKAP</sequence>
<dbReference type="Gene3D" id="2.30.110.10">
    <property type="entry name" value="Electron Transport, Fmn-binding Protein, Chain A"/>
    <property type="match status" value="1"/>
</dbReference>
<name>A0ABZ2V1R1_9RHOB</name>
<dbReference type="EMBL" id="CP150951">
    <property type="protein sequence ID" value="WZC47836.1"/>
    <property type="molecule type" value="Genomic_DNA"/>
</dbReference>
<keyword evidence="2" id="KW-1185">Reference proteome</keyword>
<dbReference type="PIRSF" id="PIRSF010372">
    <property type="entry name" value="PaiB"/>
    <property type="match status" value="1"/>
</dbReference>
<reference evidence="2" key="1">
    <citation type="submission" date="2024-04" db="EMBL/GenBank/DDBJ databases">
        <title>Phylogenomic analyses of a clade within the roseobacter group suggest taxonomic reassignments of species of the genera Aestuariivita, Citreicella, Loktanella, Nautella, Pelagibaca, Ruegeria, Thalassobius, Thiobacimonas and Tropicibacter, and the proposal o.</title>
        <authorList>
            <person name="Jeon C.O."/>
        </authorList>
    </citation>
    <scope>NUCLEOTIDE SEQUENCE [LARGE SCALE GENOMIC DNA]</scope>
    <source>
        <strain evidence="2">BS5-3</strain>
    </source>
</reference>
<dbReference type="PANTHER" id="PTHR35802:SF1">
    <property type="entry name" value="PROTEASE SYNTHASE AND SPORULATION PROTEIN PAI 2"/>
    <property type="match status" value="1"/>
</dbReference>
<dbReference type="Pfam" id="PF04299">
    <property type="entry name" value="FMN_bind_2"/>
    <property type="match status" value="1"/>
</dbReference>
<proteinExistence type="predicted"/>
<dbReference type="InterPro" id="IPR007396">
    <property type="entry name" value="TR_PAI2-type"/>
</dbReference>
<evidence type="ECO:0000313" key="1">
    <source>
        <dbReference type="EMBL" id="WZC47836.1"/>
    </source>
</evidence>
<dbReference type="Proteomes" id="UP001440612">
    <property type="component" value="Chromosome"/>
</dbReference>
<dbReference type="PANTHER" id="PTHR35802">
    <property type="entry name" value="PROTEASE SYNTHASE AND SPORULATION PROTEIN PAI 2"/>
    <property type="match status" value="1"/>
</dbReference>